<dbReference type="AlphaFoldDB" id="A0A917IQH7"/>
<name>A0A917IQH7_9BACT</name>
<dbReference type="PIRSF" id="PIRSF018266">
    <property type="entry name" value="FecR"/>
    <property type="match status" value="1"/>
</dbReference>
<dbReference type="PANTHER" id="PTHR30273:SF2">
    <property type="entry name" value="PROTEIN FECR"/>
    <property type="match status" value="1"/>
</dbReference>
<organism evidence="4 5">
    <name type="scientific">Filimonas zeae</name>
    <dbReference type="NCBI Taxonomy" id="1737353"/>
    <lineage>
        <taxon>Bacteria</taxon>
        <taxon>Pseudomonadati</taxon>
        <taxon>Bacteroidota</taxon>
        <taxon>Chitinophagia</taxon>
        <taxon>Chitinophagales</taxon>
        <taxon>Chitinophagaceae</taxon>
        <taxon>Filimonas</taxon>
    </lineage>
</organism>
<reference evidence="4" key="2">
    <citation type="submission" date="2020-09" db="EMBL/GenBank/DDBJ databases">
        <authorList>
            <person name="Sun Q."/>
            <person name="Zhou Y."/>
        </authorList>
    </citation>
    <scope>NUCLEOTIDE SEQUENCE</scope>
    <source>
        <strain evidence="4">CGMCC 1.15290</strain>
    </source>
</reference>
<dbReference type="GO" id="GO:0016989">
    <property type="term" value="F:sigma factor antagonist activity"/>
    <property type="evidence" value="ECO:0007669"/>
    <property type="project" value="TreeGrafter"/>
</dbReference>
<dbReference type="Pfam" id="PF16344">
    <property type="entry name" value="FecR_C"/>
    <property type="match status" value="1"/>
</dbReference>
<evidence type="ECO:0000256" key="1">
    <source>
        <dbReference type="SAM" id="Phobius"/>
    </source>
</evidence>
<reference evidence="4" key="1">
    <citation type="journal article" date="2014" name="Int. J. Syst. Evol. Microbiol.">
        <title>Complete genome sequence of Corynebacterium casei LMG S-19264T (=DSM 44701T), isolated from a smear-ripened cheese.</title>
        <authorList>
            <consortium name="US DOE Joint Genome Institute (JGI-PGF)"/>
            <person name="Walter F."/>
            <person name="Albersmeier A."/>
            <person name="Kalinowski J."/>
            <person name="Ruckert C."/>
        </authorList>
    </citation>
    <scope>NUCLEOTIDE SEQUENCE</scope>
    <source>
        <strain evidence="4">CGMCC 1.15290</strain>
    </source>
</reference>
<keyword evidence="1" id="KW-0472">Membrane</keyword>
<dbReference type="PANTHER" id="PTHR30273">
    <property type="entry name" value="PERIPLASMIC SIGNAL SENSOR AND SIGMA FACTOR ACTIVATOR FECR-RELATED"/>
    <property type="match status" value="1"/>
</dbReference>
<dbReference type="Gene3D" id="3.55.50.30">
    <property type="match status" value="1"/>
</dbReference>
<dbReference type="InterPro" id="IPR012373">
    <property type="entry name" value="Ferrdict_sens_TM"/>
</dbReference>
<dbReference type="EMBL" id="BMIB01000001">
    <property type="protein sequence ID" value="GGH61454.1"/>
    <property type="molecule type" value="Genomic_DNA"/>
</dbReference>
<feature type="domain" description="FecR protein" evidence="2">
    <location>
        <begin position="118"/>
        <end position="203"/>
    </location>
</feature>
<keyword evidence="5" id="KW-1185">Reference proteome</keyword>
<evidence type="ECO:0000259" key="2">
    <source>
        <dbReference type="Pfam" id="PF04773"/>
    </source>
</evidence>
<dbReference type="InterPro" id="IPR032508">
    <property type="entry name" value="FecR_C"/>
</dbReference>
<feature type="domain" description="Protein FecR C-terminal" evidence="3">
    <location>
        <begin position="278"/>
        <end position="347"/>
    </location>
</feature>
<gene>
    <name evidence="4" type="ORF">GCM10011379_10440</name>
</gene>
<feature type="transmembrane region" description="Helical" evidence="1">
    <location>
        <begin position="89"/>
        <end position="110"/>
    </location>
</feature>
<evidence type="ECO:0000313" key="4">
    <source>
        <dbReference type="EMBL" id="GGH61454.1"/>
    </source>
</evidence>
<evidence type="ECO:0000259" key="3">
    <source>
        <dbReference type="Pfam" id="PF16344"/>
    </source>
</evidence>
<sequence length="348" mass="39168">MPLYLKNLSAMNKPLFYELLAKCMTRPLSVEESIALREQVQLANYRDLQELDADQLMAIRHLHPSWSPEKEAQLQSEAKLRTRISRLRLATRWLGVAAVAGAVTFGWWWFNNKKIEEVYKTGAGVRKEMVLPDGSKVKLNANSTLVLAAGFDKKNRSVVLDGEGYFEVAPDSELPFIVRTTGMEITDAGAVFNVKAYKQEADEAVLPVKGKITVMPIIQVKATPVYTLEPQQKLVMHKNVAPQTAEAGRLTSGIVSIDTLRPFAANETIYETAWVKDELVFNNISLQEAGTLLRNWYGVDVVFENQQLPEALLSGHYRQLPLAALLHVWHEAVPDFHYKIEGKKVIVR</sequence>
<evidence type="ECO:0000313" key="5">
    <source>
        <dbReference type="Proteomes" id="UP000627292"/>
    </source>
</evidence>
<keyword evidence="1" id="KW-0812">Transmembrane</keyword>
<dbReference type="Pfam" id="PF04773">
    <property type="entry name" value="FecR"/>
    <property type="match status" value="1"/>
</dbReference>
<dbReference type="Proteomes" id="UP000627292">
    <property type="component" value="Unassembled WGS sequence"/>
</dbReference>
<protein>
    <recommendedName>
        <fullName evidence="6">FecR family protein</fullName>
    </recommendedName>
</protein>
<dbReference type="Gene3D" id="2.60.120.1440">
    <property type="match status" value="1"/>
</dbReference>
<dbReference type="InterPro" id="IPR006860">
    <property type="entry name" value="FecR"/>
</dbReference>
<keyword evidence="1" id="KW-1133">Transmembrane helix</keyword>
<comment type="caution">
    <text evidence="4">The sequence shown here is derived from an EMBL/GenBank/DDBJ whole genome shotgun (WGS) entry which is preliminary data.</text>
</comment>
<evidence type="ECO:0008006" key="6">
    <source>
        <dbReference type="Google" id="ProtNLM"/>
    </source>
</evidence>
<proteinExistence type="predicted"/>
<accession>A0A917IQH7</accession>